<reference evidence="5" key="1">
    <citation type="submission" date="2022-10" db="EMBL/GenBank/DDBJ databases">
        <title>Adaptive evolution leads to modifications in subtelomeric GC content in a zoonotic Cryptosporidium species.</title>
        <authorList>
            <person name="Li J."/>
            <person name="Feng Y."/>
            <person name="Xiao L."/>
        </authorList>
    </citation>
    <scope>NUCLEOTIDE SEQUENCE</scope>
    <source>
        <strain evidence="5">33844</strain>
    </source>
</reference>
<dbReference type="InterPro" id="IPR043140">
    <property type="entry name" value="Ribosomal_uS14_sf"/>
</dbReference>
<feature type="transmembrane region" description="Helical" evidence="4">
    <location>
        <begin position="42"/>
        <end position="68"/>
    </location>
</feature>
<dbReference type="PANTHER" id="PTHR12010:SF2">
    <property type="entry name" value="40S RIBOSOMAL PROTEIN S29"/>
    <property type="match status" value="1"/>
</dbReference>
<evidence type="ECO:0000256" key="3">
    <source>
        <dbReference type="ARBA" id="ARBA00023274"/>
    </source>
</evidence>
<keyword evidence="4" id="KW-1133">Transmembrane helix</keyword>
<dbReference type="PANTHER" id="PTHR12010">
    <property type="entry name" value="40S RIBOSOMAL PROTEIN S29"/>
    <property type="match status" value="1"/>
</dbReference>
<keyword evidence="3" id="KW-0687">Ribonucleoprotein</keyword>
<sequence>MGYSKVYNSHPKTYGQGSRCCRVCYNHHGLIRKYSLNICRQCFLRFTGLGRLLRIEVLFLFWWCGVVVGGRDFDQLNGANDDDSIGSLYVGISLISFNTMLCLSPWILRRGREMRDWSSGFGAQCGLGWRLTYFCLFWRPDWVLDLHSVCSISGMTGWVSALLEGLDCILVSDRAVFLCEQCWPILRSTPLPEHVGRTKRLEEDVCRWMREWDPSLDGRRGLEEAGASEIAARTKRYSLLD</sequence>
<dbReference type="GO" id="GO:0022627">
    <property type="term" value="C:cytosolic small ribosomal subunit"/>
    <property type="evidence" value="ECO:0007669"/>
    <property type="project" value="TreeGrafter"/>
</dbReference>
<dbReference type="Proteomes" id="UP001067231">
    <property type="component" value="Unassembled WGS sequence"/>
</dbReference>
<dbReference type="EMBL" id="JAPCXC010000149">
    <property type="protein sequence ID" value="KAJ1604408.1"/>
    <property type="molecule type" value="Genomic_DNA"/>
</dbReference>
<comment type="similarity">
    <text evidence="1">Belongs to the universal ribosomal protein uS14 family.</text>
</comment>
<dbReference type="GO" id="GO:0008270">
    <property type="term" value="F:zinc ion binding"/>
    <property type="evidence" value="ECO:0007669"/>
    <property type="project" value="InterPro"/>
</dbReference>
<dbReference type="GO" id="GO:0003735">
    <property type="term" value="F:structural constituent of ribosome"/>
    <property type="evidence" value="ECO:0007669"/>
    <property type="project" value="InterPro"/>
</dbReference>
<name>A0A9D5HX22_9CRYT</name>
<feature type="transmembrane region" description="Helical" evidence="4">
    <location>
        <begin position="88"/>
        <end position="108"/>
    </location>
</feature>
<proteinExistence type="inferred from homology"/>
<evidence type="ECO:0000256" key="1">
    <source>
        <dbReference type="ARBA" id="ARBA00009083"/>
    </source>
</evidence>
<organism evidence="5">
    <name type="scientific">Cryptosporidium canis</name>
    <dbReference type="NCBI Taxonomy" id="195482"/>
    <lineage>
        <taxon>Eukaryota</taxon>
        <taxon>Sar</taxon>
        <taxon>Alveolata</taxon>
        <taxon>Apicomplexa</taxon>
        <taxon>Conoidasida</taxon>
        <taxon>Coccidia</taxon>
        <taxon>Eucoccidiorida</taxon>
        <taxon>Eimeriorina</taxon>
        <taxon>Cryptosporidiidae</taxon>
        <taxon>Cryptosporidium</taxon>
    </lineage>
</organism>
<evidence type="ECO:0000256" key="2">
    <source>
        <dbReference type="ARBA" id="ARBA00022980"/>
    </source>
</evidence>
<comment type="caution">
    <text evidence="5">The sequence shown here is derived from an EMBL/GenBank/DDBJ whole genome shotgun (WGS) entry which is preliminary data.</text>
</comment>
<evidence type="ECO:0000256" key="4">
    <source>
        <dbReference type="SAM" id="Phobius"/>
    </source>
</evidence>
<dbReference type="Gene3D" id="4.10.830.10">
    <property type="entry name" value="30s Ribosomal Protein S14, Chain N"/>
    <property type="match status" value="1"/>
</dbReference>
<evidence type="ECO:0000313" key="5">
    <source>
        <dbReference type="EMBL" id="KAJ1604408.1"/>
    </source>
</evidence>
<dbReference type="FunFam" id="4.10.830.10:FF:000002">
    <property type="entry name" value="40S ribosomal protein S29"/>
    <property type="match status" value="1"/>
</dbReference>
<keyword evidence="4" id="KW-0472">Membrane</keyword>
<dbReference type="AlphaFoldDB" id="A0A9D5HX22"/>
<keyword evidence="2 5" id="KW-0689">Ribosomal protein</keyword>
<accession>A0A9D5HX22</accession>
<gene>
    <name evidence="5" type="ORF">OJ253_3693</name>
</gene>
<protein>
    <submittedName>
        <fullName evidence="5">Ribosomal protein S29</fullName>
    </submittedName>
</protein>
<dbReference type="OrthoDB" id="10252683at2759"/>
<dbReference type="InterPro" id="IPR039744">
    <property type="entry name" value="RIbosomal_uS14_euk_arc"/>
</dbReference>
<keyword evidence="4" id="KW-0812">Transmembrane</keyword>
<dbReference type="GO" id="GO:0002181">
    <property type="term" value="P:cytoplasmic translation"/>
    <property type="evidence" value="ECO:0007669"/>
    <property type="project" value="TreeGrafter"/>
</dbReference>